<dbReference type="InterPro" id="IPR036291">
    <property type="entry name" value="NAD(P)-bd_dom_sf"/>
</dbReference>
<dbReference type="Proteomes" id="UP001159427">
    <property type="component" value="Unassembled WGS sequence"/>
</dbReference>
<evidence type="ECO:0000313" key="2">
    <source>
        <dbReference type="EMBL" id="CAH3155492.1"/>
    </source>
</evidence>
<dbReference type="InterPro" id="IPR002347">
    <property type="entry name" value="SDR_fam"/>
</dbReference>
<dbReference type="PANTHER" id="PTHR44147:SF2">
    <property type="entry name" value="DEHYDROGENASE_REDUCTASE SDR FAMILY MEMBER 1"/>
    <property type="match status" value="1"/>
</dbReference>
<dbReference type="PRINTS" id="PR00081">
    <property type="entry name" value="GDHRDH"/>
</dbReference>
<comment type="caution">
    <text evidence="2">The sequence shown here is derived from an EMBL/GenBank/DDBJ whole genome shotgun (WGS) entry which is preliminary data.</text>
</comment>
<proteinExistence type="inferred from homology"/>
<dbReference type="SUPFAM" id="SSF51735">
    <property type="entry name" value="NAD(P)-binding Rossmann-fold domains"/>
    <property type="match status" value="1"/>
</dbReference>
<comment type="similarity">
    <text evidence="1">Belongs to the short-chain dehydrogenases/reductases (SDR) family.</text>
</comment>
<dbReference type="PRINTS" id="PR00080">
    <property type="entry name" value="SDRFAMILY"/>
</dbReference>
<evidence type="ECO:0000256" key="1">
    <source>
        <dbReference type="RuleBase" id="RU000363"/>
    </source>
</evidence>
<gene>
    <name evidence="2" type="ORF">PEVE_00001879</name>
</gene>
<reference evidence="2 3" key="1">
    <citation type="submission" date="2022-05" db="EMBL/GenBank/DDBJ databases">
        <authorList>
            <consortium name="Genoscope - CEA"/>
            <person name="William W."/>
        </authorList>
    </citation>
    <scope>NUCLEOTIDE SEQUENCE [LARGE SCALE GENOMIC DNA]</scope>
</reference>
<name>A0ABN8Q4M3_9CNID</name>
<sequence>MTSELPLLSGKVCIVTGASRGIGKGIALMLAKAGATVYITGRTLDATEGRTGSLRQTAEEIGQESTGQCIPVQCDHGNDQEVQKLFDKVSKEQNGRLDILVNNAFKGVKVLNENEEKPFYEQPANVWDEVNNVGLRSNYIAAWHAARMMVPAKQGLIVNVSSSGGLTYLFNVAYGVGKAANDRMAADMAVELKEQNVACVSLWPGAVMTENIRDHLSQPQDEKIRRTAKLFEDAEDPTFSGKAVAWLAADPGIMKKSGRILITAELGREYGFKDVGGTQPLSIRQVKKLVSYFYPSVSWMIPEFVYVPRWLLAAGVHTF</sequence>
<dbReference type="EMBL" id="CALNXI010001100">
    <property type="protein sequence ID" value="CAH3155492.1"/>
    <property type="molecule type" value="Genomic_DNA"/>
</dbReference>
<protein>
    <recommendedName>
        <fullName evidence="4">Dehydrogenase/reductase SDR family member 1</fullName>
    </recommendedName>
</protein>
<evidence type="ECO:0008006" key="4">
    <source>
        <dbReference type="Google" id="ProtNLM"/>
    </source>
</evidence>
<keyword evidence="3" id="KW-1185">Reference proteome</keyword>
<accession>A0ABN8Q4M3</accession>
<dbReference type="Pfam" id="PF00106">
    <property type="entry name" value="adh_short"/>
    <property type="match status" value="1"/>
</dbReference>
<dbReference type="PANTHER" id="PTHR44147">
    <property type="entry name" value="DEHYDROGENASE/REDUCTASE SDR FAMILY MEMBER 1"/>
    <property type="match status" value="1"/>
</dbReference>
<evidence type="ECO:0000313" key="3">
    <source>
        <dbReference type="Proteomes" id="UP001159427"/>
    </source>
</evidence>
<organism evidence="2 3">
    <name type="scientific">Porites evermanni</name>
    <dbReference type="NCBI Taxonomy" id="104178"/>
    <lineage>
        <taxon>Eukaryota</taxon>
        <taxon>Metazoa</taxon>
        <taxon>Cnidaria</taxon>
        <taxon>Anthozoa</taxon>
        <taxon>Hexacorallia</taxon>
        <taxon>Scleractinia</taxon>
        <taxon>Fungiina</taxon>
        <taxon>Poritidae</taxon>
        <taxon>Porites</taxon>
    </lineage>
</organism>
<dbReference type="Gene3D" id="3.40.50.720">
    <property type="entry name" value="NAD(P)-binding Rossmann-like Domain"/>
    <property type="match status" value="1"/>
</dbReference>